<dbReference type="Proteomes" id="UP000823914">
    <property type="component" value="Unassembled WGS sequence"/>
</dbReference>
<evidence type="ECO:0000256" key="4">
    <source>
        <dbReference type="PROSITE-ProRule" id="PRU01161"/>
    </source>
</evidence>
<dbReference type="EMBL" id="JAHLFV010000137">
    <property type="protein sequence ID" value="MBU3850062.1"/>
    <property type="molecule type" value="Genomic_DNA"/>
</dbReference>
<evidence type="ECO:0000313" key="7">
    <source>
        <dbReference type="Proteomes" id="UP000823914"/>
    </source>
</evidence>
<sequence>MEKISLIVEGGGMRGLYAAGVMDCFIRENLYWNNIYGVSAGACHALSYVSKQFDRSRRVTVDYVRNKKYSGLYCLLRYGTYFGYKYIFHEIPEKEAVDWDTFFKNQNEDRKFFITVTNAQTGKPAYINPKTKEDVLWWLQASSSLPIIGKPVSIDGELWFDGGISDSIPILQAQKDGHTKHIIILTQPQGYQKKPVSSQTETMLKFMYKKYPALIKTNLERWQKYNQTLQHIEELEKQQKAFVFRPSQEVVVDRLSKDKVAIQKLYEAGYQDACNKLQDLLNFTNK</sequence>
<accession>A0A9E2L3G6</accession>
<feature type="active site" description="Proton acceptor" evidence="4">
    <location>
        <position position="161"/>
    </location>
</feature>
<dbReference type="Gene3D" id="3.40.1090.10">
    <property type="entry name" value="Cytosolic phospholipase A2 catalytic domain"/>
    <property type="match status" value="2"/>
</dbReference>
<reference evidence="6" key="2">
    <citation type="submission" date="2021-04" db="EMBL/GenBank/DDBJ databases">
        <authorList>
            <person name="Gilroy R."/>
        </authorList>
    </citation>
    <scope>NUCLEOTIDE SEQUENCE</scope>
    <source>
        <strain evidence="6">Gambia15-2214</strain>
    </source>
</reference>
<dbReference type="CDD" id="cd07208">
    <property type="entry name" value="Pat_hypo_Ecoli_yjju_like"/>
    <property type="match status" value="1"/>
</dbReference>
<organism evidence="6 7">
    <name type="scientific">Candidatus Treponema excrementipullorum</name>
    <dbReference type="NCBI Taxonomy" id="2838768"/>
    <lineage>
        <taxon>Bacteria</taxon>
        <taxon>Pseudomonadati</taxon>
        <taxon>Spirochaetota</taxon>
        <taxon>Spirochaetia</taxon>
        <taxon>Spirochaetales</taxon>
        <taxon>Treponemataceae</taxon>
        <taxon>Treponema</taxon>
    </lineage>
</organism>
<dbReference type="SUPFAM" id="SSF52151">
    <property type="entry name" value="FabD/lysophospholipase-like"/>
    <property type="match status" value="1"/>
</dbReference>
<dbReference type="InterPro" id="IPR050301">
    <property type="entry name" value="NTE"/>
</dbReference>
<feature type="short sequence motif" description="DGA/G" evidence="4">
    <location>
        <begin position="161"/>
        <end position="163"/>
    </location>
</feature>
<keyword evidence="2 4" id="KW-0442">Lipid degradation</keyword>
<dbReference type="AlphaFoldDB" id="A0A9E2L3G6"/>
<dbReference type="Pfam" id="PF19890">
    <property type="entry name" value="DUF6363"/>
    <property type="match status" value="1"/>
</dbReference>
<feature type="domain" description="PNPLA" evidence="5">
    <location>
        <begin position="6"/>
        <end position="174"/>
    </location>
</feature>
<reference evidence="6" key="1">
    <citation type="journal article" date="2021" name="PeerJ">
        <title>Extensive microbial diversity within the chicken gut microbiome revealed by metagenomics and culture.</title>
        <authorList>
            <person name="Gilroy R."/>
            <person name="Ravi A."/>
            <person name="Getino M."/>
            <person name="Pursley I."/>
            <person name="Horton D.L."/>
            <person name="Alikhan N.F."/>
            <person name="Baker D."/>
            <person name="Gharbi K."/>
            <person name="Hall N."/>
            <person name="Watson M."/>
            <person name="Adriaenssens E.M."/>
            <person name="Foster-Nyarko E."/>
            <person name="Jarju S."/>
            <person name="Secka A."/>
            <person name="Antonio M."/>
            <person name="Oren A."/>
            <person name="Chaudhuri R.R."/>
            <person name="La Ragione R."/>
            <person name="Hildebrand F."/>
            <person name="Pallen M.J."/>
        </authorList>
    </citation>
    <scope>NUCLEOTIDE SEQUENCE</scope>
    <source>
        <strain evidence="6">Gambia15-2214</strain>
    </source>
</reference>
<evidence type="ECO:0000256" key="2">
    <source>
        <dbReference type="ARBA" id="ARBA00022963"/>
    </source>
</evidence>
<dbReference type="PROSITE" id="PS51635">
    <property type="entry name" value="PNPLA"/>
    <property type="match status" value="1"/>
</dbReference>
<protein>
    <submittedName>
        <fullName evidence="6">Patatin family protein</fullName>
    </submittedName>
</protein>
<dbReference type="PANTHER" id="PTHR14226">
    <property type="entry name" value="NEUROPATHY TARGET ESTERASE/SWISS CHEESE D.MELANOGASTER"/>
    <property type="match status" value="1"/>
</dbReference>
<feature type="short sequence motif" description="GXSXG" evidence="4">
    <location>
        <begin position="37"/>
        <end position="41"/>
    </location>
</feature>
<evidence type="ECO:0000313" key="6">
    <source>
        <dbReference type="EMBL" id="MBU3850062.1"/>
    </source>
</evidence>
<evidence type="ECO:0000259" key="5">
    <source>
        <dbReference type="PROSITE" id="PS51635"/>
    </source>
</evidence>
<gene>
    <name evidence="6" type="ORF">IAA16_05810</name>
</gene>
<evidence type="ECO:0000256" key="3">
    <source>
        <dbReference type="ARBA" id="ARBA00023098"/>
    </source>
</evidence>
<evidence type="ECO:0000256" key="1">
    <source>
        <dbReference type="ARBA" id="ARBA00022801"/>
    </source>
</evidence>
<dbReference type="PANTHER" id="PTHR14226:SF25">
    <property type="entry name" value="PHOSPHOESTERASE"/>
    <property type="match status" value="1"/>
</dbReference>
<dbReference type="InterPro" id="IPR016035">
    <property type="entry name" value="Acyl_Trfase/lysoPLipase"/>
</dbReference>
<feature type="active site" description="Nucleophile" evidence="4">
    <location>
        <position position="39"/>
    </location>
</feature>
<keyword evidence="1 4" id="KW-0378">Hydrolase</keyword>
<dbReference type="InterPro" id="IPR037483">
    <property type="entry name" value="YjjU-like"/>
</dbReference>
<dbReference type="Pfam" id="PF01734">
    <property type="entry name" value="Patatin"/>
    <property type="match status" value="1"/>
</dbReference>
<dbReference type="InterPro" id="IPR002641">
    <property type="entry name" value="PNPLA_dom"/>
</dbReference>
<comment type="caution">
    <text evidence="6">The sequence shown here is derived from an EMBL/GenBank/DDBJ whole genome shotgun (WGS) entry which is preliminary data.</text>
</comment>
<dbReference type="GO" id="GO:0016787">
    <property type="term" value="F:hydrolase activity"/>
    <property type="evidence" value="ECO:0007669"/>
    <property type="project" value="UniProtKB-UniRule"/>
</dbReference>
<dbReference type="InterPro" id="IPR045943">
    <property type="entry name" value="DUF6363"/>
</dbReference>
<dbReference type="GO" id="GO:0016042">
    <property type="term" value="P:lipid catabolic process"/>
    <property type="evidence" value="ECO:0007669"/>
    <property type="project" value="UniProtKB-UniRule"/>
</dbReference>
<name>A0A9E2L3G6_9SPIR</name>
<proteinExistence type="predicted"/>
<feature type="short sequence motif" description="GXGXXG" evidence="4">
    <location>
        <begin position="10"/>
        <end position="15"/>
    </location>
</feature>
<keyword evidence="3 4" id="KW-0443">Lipid metabolism</keyword>